<dbReference type="EMBL" id="SRMF01000004">
    <property type="protein sequence ID" value="TGG92780.1"/>
    <property type="molecule type" value="Genomic_DNA"/>
</dbReference>
<dbReference type="SUPFAM" id="SSF55729">
    <property type="entry name" value="Acyl-CoA N-acyltransferases (Nat)"/>
    <property type="match status" value="1"/>
</dbReference>
<evidence type="ECO:0000256" key="9">
    <source>
        <dbReference type="ARBA" id="ARBA00045724"/>
    </source>
</evidence>
<dbReference type="AlphaFoldDB" id="A0A4Z0WCQ7"/>
<keyword evidence="12" id="KW-1185">Reference proteome</keyword>
<evidence type="ECO:0000256" key="5">
    <source>
        <dbReference type="ARBA" id="ARBA00023315"/>
    </source>
</evidence>
<comment type="pathway">
    <text evidence="1">Lipid metabolism.</text>
</comment>
<keyword evidence="5" id="KW-0012">Acyltransferase</keyword>
<name>A0A4Z0WCQ7_9GAMM</name>
<dbReference type="PANTHER" id="PTHR37323">
    <property type="entry name" value="GCN5-RELATED N-ACETYLTRANSFERASE"/>
    <property type="match status" value="1"/>
</dbReference>
<evidence type="ECO:0000313" key="12">
    <source>
        <dbReference type="Proteomes" id="UP000297475"/>
    </source>
</evidence>
<protein>
    <recommendedName>
        <fullName evidence="8">L-ornithine N(alpha)-acyltransferase</fullName>
        <ecNumber evidence="7">2.3.2.30</ecNumber>
    </recommendedName>
</protein>
<reference evidence="11 12" key="1">
    <citation type="submission" date="2019-04" db="EMBL/GenBank/DDBJ databases">
        <title>Natronospirillum operosus gen. nov., sp. nov., a haloalkaliphilic satellite isolated from decaying biomass of laboratory culture of cyanobacterium Geitlerinema sp. and proposal of Natronospirillaceae fam. nov. and Saccharospirillaceae fam. nov.</title>
        <authorList>
            <person name="Kevbrin V."/>
            <person name="Boltyanskaya Y."/>
            <person name="Koziaeva V."/>
            <person name="Grouzdev D.S."/>
            <person name="Park M."/>
            <person name="Cho J."/>
        </authorList>
    </citation>
    <scope>NUCLEOTIDE SEQUENCE [LARGE SCALE GENOMIC DNA]</scope>
    <source>
        <strain evidence="11 12">G-116</strain>
    </source>
</reference>
<proteinExistence type="inferred from homology"/>
<evidence type="ECO:0000256" key="10">
    <source>
        <dbReference type="ARBA" id="ARBA00047785"/>
    </source>
</evidence>
<dbReference type="EC" id="2.3.2.30" evidence="7"/>
<keyword evidence="2" id="KW-0444">Lipid biosynthesis</keyword>
<evidence type="ECO:0000256" key="2">
    <source>
        <dbReference type="ARBA" id="ARBA00022516"/>
    </source>
</evidence>
<dbReference type="RefSeq" id="WP_135483452.1">
    <property type="nucleotide sequence ID" value="NZ_SRMF01000004.1"/>
</dbReference>
<evidence type="ECO:0000256" key="4">
    <source>
        <dbReference type="ARBA" id="ARBA00023098"/>
    </source>
</evidence>
<accession>A0A4Z0WCQ7</accession>
<evidence type="ECO:0000256" key="1">
    <source>
        <dbReference type="ARBA" id="ARBA00005189"/>
    </source>
</evidence>
<keyword evidence="4" id="KW-0443">Lipid metabolism</keyword>
<gene>
    <name evidence="11" type="ORF">E4656_11660</name>
</gene>
<dbReference type="OrthoDB" id="1113830at2"/>
<dbReference type="Proteomes" id="UP000297475">
    <property type="component" value="Unassembled WGS sequence"/>
</dbReference>
<comment type="caution">
    <text evidence="11">The sequence shown here is derived from an EMBL/GenBank/DDBJ whole genome shotgun (WGS) entry which is preliminary data.</text>
</comment>
<comment type="similarity">
    <text evidence="6">Belongs to the acetyltransferase family. OlsB subfamily.</text>
</comment>
<comment type="catalytic activity">
    <reaction evidence="10">
        <text>a (3R)-hydroxyacyl-[ACP] + L-ornithine = a lyso-ornithine lipid + holo-[ACP] + H(+)</text>
        <dbReference type="Rhea" id="RHEA:20633"/>
        <dbReference type="Rhea" id="RHEA-COMP:9685"/>
        <dbReference type="Rhea" id="RHEA-COMP:9945"/>
        <dbReference type="ChEBI" id="CHEBI:15378"/>
        <dbReference type="ChEBI" id="CHEBI:46911"/>
        <dbReference type="ChEBI" id="CHEBI:64479"/>
        <dbReference type="ChEBI" id="CHEBI:78827"/>
        <dbReference type="ChEBI" id="CHEBI:138482"/>
        <dbReference type="EC" id="2.3.2.30"/>
    </reaction>
    <physiologicalReaction direction="left-to-right" evidence="10">
        <dbReference type="Rhea" id="RHEA:20634"/>
    </physiologicalReaction>
</comment>
<dbReference type="InterPro" id="IPR016181">
    <property type="entry name" value="Acyl_CoA_acyltransferase"/>
</dbReference>
<evidence type="ECO:0000256" key="7">
    <source>
        <dbReference type="ARBA" id="ARBA00039058"/>
    </source>
</evidence>
<evidence type="ECO:0000256" key="8">
    <source>
        <dbReference type="ARBA" id="ARBA00039866"/>
    </source>
</evidence>
<dbReference type="InterPro" id="IPR052351">
    <property type="entry name" value="Ornithine_N-alpha-AT"/>
</dbReference>
<dbReference type="GO" id="GO:0043810">
    <property type="term" value="F:ornithine-acyl [acyl carrier protein] N-acyltransferase activity"/>
    <property type="evidence" value="ECO:0007669"/>
    <property type="project" value="UniProtKB-EC"/>
</dbReference>
<evidence type="ECO:0000256" key="6">
    <source>
        <dbReference type="ARBA" id="ARBA00038095"/>
    </source>
</evidence>
<sequence length="313" mass="34512">MTTTLASPRPSETATDPWLPAVAEVAAELGSRQPLTHMRSLEIHSFYGDECPHTLRAIGRLREIGFQAVGAGRGEPLDLDALDRGPGCYGQLLAWDPQQQEIVALYRYQLGARAATFGDGCLRTRTLFDYSPEFREVMLPFAIELGRSVVNRAARRQSLGFFAIWAGLGALLRTHPECRYFFGNVSLYQSMQSSARDLLIRWLEHHYGPGTPLLAARQGLGYQPAEDNSPVPAAVAPGADDTPENRIARLRELMAAAGERIPPVMQSYMALSNQIWCGQTVLDADFGDALEIGIIVPVATINDSVRQRFIDRD</sequence>
<keyword evidence="3 11" id="KW-0808">Transferase</keyword>
<evidence type="ECO:0000313" key="11">
    <source>
        <dbReference type="EMBL" id="TGG92780.1"/>
    </source>
</evidence>
<dbReference type="PANTHER" id="PTHR37323:SF1">
    <property type="entry name" value="L-ORNITHINE N(ALPHA)-ACYLTRANSFERASE"/>
    <property type="match status" value="1"/>
</dbReference>
<dbReference type="GO" id="GO:0006629">
    <property type="term" value="P:lipid metabolic process"/>
    <property type="evidence" value="ECO:0007669"/>
    <property type="project" value="UniProtKB-KW"/>
</dbReference>
<dbReference type="Pfam" id="PF13444">
    <property type="entry name" value="Acetyltransf_5"/>
    <property type="match status" value="1"/>
</dbReference>
<evidence type="ECO:0000256" key="3">
    <source>
        <dbReference type="ARBA" id="ARBA00022679"/>
    </source>
</evidence>
<organism evidence="11 12">
    <name type="scientific">Natronospirillum operosum</name>
    <dbReference type="NCBI Taxonomy" id="2759953"/>
    <lineage>
        <taxon>Bacteria</taxon>
        <taxon>Pseudomonadati</taxon>
        <taxon>Pseudomonadota</taxon>
        <taxon>Gammaproteobacteria</taxon>
        <taxon>Oceanospirillales</taxon>
        <taxon>Natronospirillaceae</taxon>
        <taxon>Natronospirillum</taxon>
    </lineage>
</organism>
<comment type="function">
    <text evidence="9">Catalyzes the first step in the biosynthesis of ornithine lipids, which are phosphorus-free membrane lipids. Catalyzes the 3-hydroxyacyl-acyl carrier protein-dependent acylation of ornithine to form lyso-ornithine lipid (LOL).</text>
</comment>